<dbReference type="Pfam" id="PF11367">
    <property type="entry name" value="Tail_completion_gp17"/>
    <property type="match status" value="1"/>
</dbReference>
<proteinExistence type="predicted"/>
<comment type="caution">
    <text evidence="1">The sequence shown here is derived from an EMBL/GenBank/DDBJ whole genome shotgun (WGS) entry which is preliminary data.</text>
</comment>
<protein>
    <submittedName>
        <fullName evidence="1">DUF3168 domain-containing protein</fullName>
    </submittedName>
</protein>
<dbReference type="RefSeq" id="WP_197310703.1">
    <property type="nucleotide sequence ID" value="NZ_JADZLT010000048.1"/>
</dbReference>
<dbReference type="Gene3D" id="3.30.2000.30">
    <property type="match status" value="1"/>
</dbReference>
<dbReference type="EMBL" id="JADZLT010000048">
    <property type="protein sequence ID" value="MBH0237609.1"/>
    <property type="molecule type" value="Genomic_DNA"/>
</dbReference>
<name>A0A931MZ40_9HYPH</name>
<dbReference type="AlphaFoldDB" id="A0A931MZ40"/>
<dbReference type="InterPro" id="IPR053745">
    <property type="entry name" value="Viral_Tail_Comp_sf"/>
</dbReference>
<organism evidence="1 2">
    <name type="scientific">Methylobrevis albus</name>
    <dbReference type="NCBI Taxonomy" id="2793297"/>
    <lineage>
        <taxon>Bacteria</taxon>
        <taxon>Pseudomonadati</taxon>
        <taxon>Pseudomonadota</taxon>
        <taxon>Alphaproteobacteria</taxon>
        <taxon>Hyphomicrobiales</taxon>
        <taxon>Pleomorphomonadaceae</taxon>
        <taxon>Methylobrevis</taxon>
    </lineage>
</organism>
<evidence type="ECO:0000313" key="2">
    <source>
        <dbReference type="Proteomes" id="UP000631694"/>
    </source>
</evidence>
<gene>
    <name evidence="1" type="ORF">I5731_07250</name>
</gene>
<dbReference type="Proteomes" id="UP000631694">
    <property type="component" value="Unassembled WGS sequence"/>
</dbReference>
<accession>A0A931MZ40</accession>
<dbReference type="InterPro" id="IPR021508">
    <property type="entry name" value="Gp17-like"/>
</dbReference>
<evidence type="ECO:0000313" key="1">
    <source>
        <dbReference type="EMBL" id="MBH0237609.1"/>
    </source>
</evidence>
<reference evidence="1" key="1">
    <citation type="submission" date="2020-12" db="EMBL/GenBank/DDBJ databases">
        <title>Methylobrevis albus sp. nov., isolated from fresh water lack sediment.</title>
        <authorList>
            <person name="Zou Q."/>
        </authorList>
    </citation>
    <scope>NUCLEOTIDE SEQUENCE</scope>
    <source>
        <strain evidence="1">L22</strain>
    </source>
</reference>
<keyword evidence="2" id="KW-1185">Reference proteome</keyword>
<sequence length="141" mass="14375">MSAVVPSRFGDAAAALQRAVRGRLLGDAAVVAACGGRIVDGPPKAGEYPYLAFATVRVRPFGGDEADGAEVTLGLDAVGRGGGRADVLALVAAVEAALAASAPAPDEIHLVALRLAGAEAERLRDGRTWRCRMTLVALVET</sequence>